<gene>
    <name evidence="2" type="ORF">LCGC14_2549770</name>
</gene>
<feature type="transmembrane region" description="Helical" evidence="1">
    <location>
        <begin position="46"/>
        <end position="69"/>
    </location>
</feature>
<protein>
    <submittedName>
        <fullName evidence="2">Uncharacterized protein</fullName>
    </submittedName>
</protein>
<dbReference type="AlphaFoldDB" id="A0A0F9BB31"/>
<evidence type="ECO:0000256" key="1">
    <source>
        <dbReference type="SAM" id="Phobius"/>
    </source>
</evidence>
<dbReference type="EMBL" id="LAZR01041813">
    <property type="protein sequence ID" value="KKL11042.1"/>
    <property type="molecule type" value="Genomic_DNA"/>
</dbReference>
<keyword evidence="1" id="KW-0472">Membrane</keyword>
<comment type="caution">
    <text evidence="2">The sequence shown here is derived from an EMBL/GenBank/DDBJ whole genome shotgun (WGS) entry which is preliminary data.</text>
</comment>
<accession>A0A0F9BB31</accession>
<sequence length="83" mass="9760">MDKKIEREIKSIIQCMIAFLIWLDLACMGLYFGYSLDYYGVNFLQGAFLAYFGALMFGAYTLWMLNFFYMEEVKLYGKNKGAR</sequence>
<name>A0A0F9BB31_9ZZZZ</name>
<keyword evidence="1" id="KW-1133">Transmembrane helix</keyword>
<keyword evidence="1" id="KW-0812">Transmembrane</keyword>
<proteinExistence type="predicted"/>
<evidence type="ECO:0000313" key="2">
    <source>
        <dbReference type="EMBL" id="KKL11042.1"/>
    </source>
</evidence>
<organism evidence="2">
    <name type="scientific">marine sediment metagenome</name>
    <dbReference type="NCBI Taxonomy" id="412755"/>
    <lineage>
        <taxon>unclassified sequences</taxon>
        <taxon>metagenomes</taxon>
        <taxon>ecological metagenomes</taxon>
    </lineage>
</organism>
<feature type="transmembrane region" description="Helical" evidence="1">
    <location>
        <begin position="12"/>
        <end position="34"/>
    </location>
</feature>
<reference evidence="2" key="1">
    <citation type="journal article" date="2015" name="Nature">
        <title>Complex archaea that bridge the gap between prokaryotes and eukaryotes.</title>
        <authorList>
            <person name="Spang A."/>
            <person name="Saw J.H."/>
            <person name="Jorgensen S.L."/>
            <person name="Zaremba-Niedzwiedzka K."/>
            <person name="Martijn J."/>
            <person name="Lind A.E."/>
            <person name="van Eijk R."/>
            <person name="Schleper C."/>
            <person name="Guy L."/>
            <person name="Ettema T.J."/>
        </authorList>
    </citation>
    <scope>NUCLEOTIDE SEQUENCE</scope>
</reference>